<feature type="compositionally biased region" description="Basic and acidic residues" evidence="5">
    <location>
        <begin position="394"/>
        <end position="426"/>
    </location>
</feature>
<name>A0A6G1HXU6_9PEZI</name>
<dbReference type="Proteomes" id="UP000799640">
    <property type="component" value="Unassembled WGS sequence"/>
</dbReference>
<accession>A0A6G1HXU6</accession>
<evidence type="ECO:0000256" key="5">
    <source>
        <dbReference type="SAM" id="MobiDB-lite"/>
    </source>
</evidence>
<evidence type="ECO:0000256" key="3">
    <source>
        <dbReference type="ARBA" id="ARBA00022989"/>
    </source>
</evidence>
<dbReference type="GO" id="GO:0016020">
    <property type="term" value="C:membrane"/>
    <property type="evidence" value="ECO:0007669"/>
    <property type="project" value="UniProtKB-SubCell"/>
</dbReference>
<feature type="transmembrane region" description="Helical" evidence="6">
    <location>
        <begin position="241"/>
        <end position="266"/>
    </location>
</feature>
<feature type="transmembrane region" description="Helical" evidence="6">
    <location>
        <begin position="162"/>
        <end position="187"/>
    </location>
</feature>
<evidence type="ECO:0000313" key="7">
    <source>
        <dbReference type="EMBL" id="KAF2400850.1"/>
    </source>
</evidence>
<keyword evidence="4 6" id="KW-0472">Membrane</keyword>
<evidence type="ECO:0000256" key="2">
    <source>
        <dbReference type="ARBA" id="ARBA00022692"/>
    </source>
</evidence>
<dbReference type="PANTHER" id="PTHR23423">
    <property type="entry name" value="ORGANIC SOLUTE TRANSPORTER-RELATED"/>
    <property type="match status" value="1"/>
</dbReference>
<dbReference type="AlphaFoldDB" id="A0A6G1HXU6"/>
<feature type="transmembrane region" description="Helical" evidence="6">
    <location>
        <begin position="28"/>
        <end position="50"/>
    </location>
</feature>
<evidence type="ECO:0000256" key="6">
    <source>
        <dbReference type="SAM" id="Phobius"/>
    </source>
</evidence>
<evidence type="ECO:0000256" key="1">
    <source>
        <dbReference type="ARBA" id="ARBA00004141"/>
    </source>
</evidence>
<feature type="transmembrane region" description="Helical" evidence="6">
    <location>
        <begin position="103"/>
        <end position="121"/>
    </location>
</feature>
<dbReference type="SMART" id="SM01417">
    <property type="entry name" value="Solute_trans_a"/>
    <property type="match status" value="1"/>
</dbReference>
<keyword evidence="2 6" id="KW-0812">Transmembrane</keyword>
<feature type="compositionally biased region" description="Polar residues" evidence="5">
    <location>
        <begin position="445"/>
        <end position="455"/>
    </location>
</feature>
<protein>
    <submittedName>
        <fullName evidence="7">DUF300-domain-containing protein</fullName>
    </submittedName>
</protein>
<evidence type="ECO:0000256" key="4">
    <source>
        <dbReference type="ARBA" id="ARBA00023136"/>
    </source>
</evidence>
<organism evidence="7 8">
    <name type="scientific">Trichodelitschia bisporula</name>
    <dbReference type="NCBI Taxonomy" id="703511"/>
    <lineage>
        <taxon>Eukaryota</taxon>
        <taxon>Fungi</taxon>
        <taxon>Dikarya</taxon>
        <taxon>Ascomycota</taxon>
        <taxon>Pezizomycotina</taxon>
        <taxon>Dothideomycetes</taxon>
        <taxon>Dothideomycetes incertae sedis</taxon>
        <taxon>Phaeotrichales</taxon>
        <taxon>Phaeotrichaceae</taxon>
        <taxon>Trichodelitschia</taxon>
    </lineage>
</organism>
<feature type="region of interest" description="Disordered" evidence="5">
    <location>
        <begin position="381"/>
        <end position="455"/>
    </location>
</feature>
<proteinExistence type="predicted"/>
<feature type="transmembrane region" description="Helical" evidence="6">
    <location>
        <begin position="286"/>
        <end position="310"/>
    </location>
</feature>
<feature type="transmembrane region" description="Helical" evidence="6">
    <location>
        <begin position="70"/>
        <end position="88"/>
    </location>
</feature>
<dbReference type="Pfam" id="PF03619">
    <property type="entry name" value="Solute_trans_a"/>
    <property type="match status" value="1"/>
</dbReference>
<keyword evidence="3 6" id="KW-1133">Transmembrane helix</keyword>
<sequence>MSVCNNSLITAGDELVKHETPLWKGFTFHHFGLIITATFGLIAVLLALFLMMQHARHYSVPGQQKHIIRIVFMIPVYATISFVSYVFYRHAIYWEVLRDCYEAFAIAAFFALMSSYIEPTLHDQKEYFRKIQVDNWVWPVPWMQKCTGGKERGLLRRPRSGLTWFNIIWVAIFQYCAIRVLCTFVSMISQLLDRYCESSLSPAFAHVWVMVIEGTSVSVAMYCVIQFYFQLKTDLAEYRPFLKVLCIKLVIFFSFWQAIVISFLSSSSSSRDAILKPSDKIAYPDIKIGIPSMLIAVEMSIFAGMHMFAFSWKPYDIRNNPDPAARYQGGPLGLYAFVDAFNLWDVVKASARGFRWLFHGRRRRMTDPSYRDHLGAGAGAGAAAGAGVGAAPRKGAEDVELHSPPRGRTDDPRPPIVRRPTDDDHQALLADPQGVPRIAVRAPSPYSQQSGPRRI</sequence>
<dbReference type="OrthoDB" id="5348404at2759"/>
<evidence type="ECO:0000313" key="8">
    <source>
        <dbReference type="Proteomes" id="UP000799640"/>
    </source>
</evidence>
<comment type="subcellular location">
    <subcellularLocation>
        <location evidence="1">Membrane</location>
        <topology evidence="1">Multi-pass membrane protein</topology>
    </subcellularLocation>
</comment>
<reference evidence="7" key="1">
    <citation type="journal article" date="2020" name="Stud. Mycol.">
        <title>101 Dothideomycetes genomes: a test case for predicting lifestyles and emergence of pathogens.</title>
        <authorList>
            <person name="Haridas S."/>
            <person name="Albert R."/>
            <person name="Binder M."/>
            <person name="Bloem J."/>
            <person name="Labutti K."/>
            <person name="Salamov A."/>
            <person name="Andreopoulos B."/>
            <person name="Baker S."/>
            <person name="Barry K."/>
            <person name="Bills G."/>
            <person name="Bluhm B."/>
            <person name="Cannon C."/>
            <person name="Castanera R."/>
            <person name="Culley D."/>
            <person name="Daum C."/>
            <person name="Ezra D."/>
            <person name="Gonzalez J."/>
            <person name="Henrissat B."/>
            <person name="Kuo A."/>
            <person name="Liang C."/>
            <person name="Lipzen A."/>
            <person name="Lutzoni F."/>
            <person name="Magnuson J."/>
            <person name="Mondo S."/>
            <person name="Nolan M."/>
            <person name="Ohm R."/>
            <person name="Pangilinan J."/>
            <person name="Park H.-J."/>
            <person name="Ramirez L."/>
            <person name="Alfaro M."/>
            <person name="Sun H."/>
            <person name="Tritt A."/>
            <person name="Yoshinaga Y."/>
            <person name="Zwiers L.-H."/>
            <person name="Turgeon B."/>
            <person name="Goodwin S."/>
            <person name="Spatafora J."/>
            <person name="Crous P."/>
            <person name="Grigoriev I."/>
        </authorList>
    </citation>
    <scope>NUCLEOTIDE SEQUENCE</scope>
    <source>
        <strain evidence="7">CBS 262.69</strain>
    </source>
</reference>
<gene>
    <name evidence="7" type="ORF">EJ06DRAFT_548781</name>
</gene>
<dbReference type="EMBL" id="ML996694">
    <property type="protein sequence ID" value="KAF2400850.1"/>
    <property type="molecule type" value="Genomic_DNA"/>
</dbReference>
<keyword evidence="8" id="KW-1185">Reference proteome</keyword>
<dbReference type="InterPro" id="IPR005178">
    <property type="entry name" value="Ostalpha/TMEM184C"/>
</dbReference>
<feature type="transmembrane region" description="Helical" evidence="6">
    <location>
        <begin position="207"/>
        <end position="229"/>
    </location>
</feature>